<evidence type="ECO:0000313" key="1">
    <source>
        <dbReference type="EMBL" id="CAK9005884.1"/>
    </source>
</evidence>
<sequence>SFTFGREWLCHAEDQLNPVSRSWIVEEAPNGATREVSLDFALWFQGVAERLRLFSMPSPALVHLRGLHRNRMELHGVRGPCDS</sequence>
<evidence type="ECO:0000313" key="2">
    <source>
        <dbReference type="Proteomes" id="UP001642464"/>
    </source>
</evidence>
<comment type="caution">
    <text evidence="1">The sequence shown here is derived from an EMBL/GenBank/DDBJ whole genome shotgun (WGS) entry which is preliminary data.</text>
</comment>
<protein>
    <submittedName>
        <fullName evidence="1">Uncharacterized protein</fullName>
    </submittedName>
</protein>
<organism evidence="1 2">
    <name type="scientific">Durusdinium trenchii</name>
    <dbReference type="NCBI Taxonomy" id="1381693"/>
    <lineage>
        <taxon>Eukaryota</taxon>
        <taxon>Sar</taxon>
        <taxon>Alveolata</taxon>
        <taxon>Dinophyceae</taxon>
        <taxon>Suessiales</taxon>
        <taxon>Symbiodiniaceae</taxon>
        <taxon>Durusdinium</taxon>
    </lineage>
</organism>
<dbReference type="Proteomes" id="UP001642464">
    <property type="component" value="Unassembled WGS sequence"/>
</dbReference>
<feature type="non-terminal residue" evidence="1">
    <location>
        <position position="1"/>
    </location>
</feature>
<accession>A0ABP0IUX0</accession>
<feature type="non-terminal residue" evidence="1">
    <location>
        <position position="83"/>
    </location>
</feature>
<reference evidence="1 2" key="1">
    <citation type="submission" date="2024-02" db="EMBL/GenBank/DDBJ databases">
        <authorList>
            <person name="Chen Y."/>
            <person name="Shah S."/>
            <person name="Dougan E. K."/>
            <person name="Thang M."/>
            <person name="Chan C."/>
        </authorList>
    </citation>
    <scope>NUCLEOTIDE SEQUENCE [LARGE SCALE GENOMIC DNA]</scope>
</reference>
<gene>
    <name evidence="1" type="ORF">SCF082_LOCUS8782</name>
</gene>
<keyword evidence="2" id="KW-1185">Reference proteome</keyword>
<dbReference type="EMBL" id="CAXAMM010005069">
    <property type="protein sequence ID" value="CAK9005884.1"/>
    <property type="molecule type" value="Genomic_DNA"/>
</dbReference>
<name>A0ABP0IUX0_9DINO</name>
<proteinExistence type="predicted"/>